<name>A0AAD3E030_9CHLO</name>
<gene>
    <name evidence="3" type="ORF">Agub_g12317</name>
</gene>
<feature type="region of interest" description="Disordered" evidence="2">
    <location>
        <begin position="605"/>
        <end position="625"/>
    </location>
</feature>
<dbReference type="PANTHER" id="PTHR31807:SF37">
    <property type="entry name" value="HAUS AUGMIN-LIKE COMPLEX SUBUNIT 8"/>
    <property type="match status" value="1"/>
</dbReference>
<dbReference type="InterPro" id="IPR007573">
    <property type="entry name" value="QWRF"/>
</dbReference>
<comment type="similarity">
    <text evidence="1">Belongs to the QWRF family.</text>
</comment>
<feature type="compositionally biased region" description="Polar residues" evidence="2">
    <location>
        <begin position="94"/>
        <end position="110"/>
    </location>
</feature>
<feature type="region of interest" description="Disordered" evidence="2">
    <location>
        <begin position="1"/>
        <end position="125"/>
    </location>
</feature>
<keyword evidence="4" id="KW-1185">Reference proteome</keyword>
<feature type="region of interest" description="Disordered" evidence="2">
    <location>
        <begin position="342"/>
        <end position="452"/>
    </location>
</feature>
<evidence type="ECO:0000256" key="2">
    <source>
        <dbReference type="SAM" id="MobiDB-lite"/>
    </source>
</evidence>
<feature type="region of interest" description="Disordered" evidence="2">
    <location>
        <begin position="160"/>
        <end position="186"/>
    </location>
</feature>
<accession>A0AAD3E030</accession>
<feature type="compositionally biased region" description="Low complexity" evidence="2">
    <location>
        <begin position="613"/>
        <end position="625"/>
    </location>
</feature>
<organism evidence="3 4">
    <name type="scientific">Astrephomene gubernaculifera</name>
    <dbReference type="NCBI Taxonomy" id="47775"/>
    <lineage>
        <taxon>Eukaryota</taxon>
        <taxon>Viridiplantae</taxon>
        <taxon>Chlorophyta</taxon>
        <taxon>core chlorophytes</taxon>
        <taxon>Chlorophyceae</taxon>
        <taxon>CS clade</taxon>
        <taxon>Chlamydomonadales</taxon>
        <taxon>Astrephomenaceae</taxon>
        <taxon>Astrephomene</taxon>
    </lineage>
</organism>
<evidence type="ECO:0000313" key="4">
    <source>
        <dbReference type="Proteomes" id="UP001054857"/>
    </source>
</evidence>
<dbReference type="GO" id="GO:0005880">
    <property type="term" value="C:nuclear microtubule"/>
    <property type="evidence" value="ECO:0007669"/>
    <property type="project" value="TreeGrafter"/>
</dbReference>
<dbReference type="Proteomes" id="UP001054857">
    <property type="component" value="Unassembled WGS sequence"/>
</dbReference>
<evidence type="ECO:0000313" key="3">
    <source>
        <dbReference type="EMBL" id="GFR50154.1"/>
    </source>
</evidence>
<dbReference type="GO" id="GO:0005737">
    <property type="term" value="C:cytoplasm"/>
    <property type="evidence" value="ECO:0007669"/>
    <property type="project" value="TreeGrafter"/>
</dbReference>
<dbReference type="GO" id="GO:0051225">
    <property type="term" value="P:spindle assembly"/>
    <property type="evidence" value="ECO:0007669"/>
    <property type="project" value="TreeGrafter"/>
</dbReference>
<feature type="compositionally biased region" description="Low complexity" evidence="2">
    <location>
        <begin position="372"/>
        <end position="444"/>
    </location>
</feature>
<dbReference type="GO" id="GO:0008017">
    <property type="term" value="F:microtubule binding"/>
    <property type="evidence" value="ECO:0007669"/>
    <property type="project" value="TreeGrafter"/>
</dbReference>
<comment type="caution">
    <text evidence="3">The sequence shown here is derived from an EMBL/GenBank/DDBJ whole genome shotgun (WGS) entry which is preliminary data.</text>
</comment>
<dbReference type="EMBL" id="BMAR01000035">
    <property type="protein sequence ID" value="GFR50154.1"/>
    <property type="molecule type" value="Genomic_DNA"/>
</dbReference>
<dbReference type="PANTHER" id="PTHR31807">
    <property type="entry name" value="AUGMIN FAMILY MEMBER"/>
    <property type="match status" value="1"/>
</dbReference>
<dbReference type="AlphaFoldDB" id="A0AAD3E030"/>
<protein>
    <submittedName>
        <fullName evidence="3">Uncharacterized protein</fullName>
    </submittedName>
</protein>
<evidence type="ECO:0000256" key="1">
    <source>
        <dbReference type="ARBA" id="ARBA00010016"/>
    </source>
</evidence>
<reference evidence="3 4" key="1">
    <citation type="journal article" date="2021" name="Sci. Rep.">
        <title>Genome sequencing of the multicellular alga Astrephomene provides insights into convergent evolution of germ-soma differentiation.</title>
        <authorList>
            <person name="Yamashita S."/>
            <person name="Yamamoto K."/>
            <person name="Matsuzaki R."/>
            <person name="Suzuki S."/>
            <person name="Yamaguchi H."/>
            <person name="Hirooka S."/>
            <person name="Minakuchi Y."/>
            <person name="Miyagishima S."/>
            <person name="Kawachi M."/>
            <person name="Toyoda A."/>
            <person name="Nozaki H."/>
        </authorList>
    </citation>
    <scope>NUCLEOTIDE SEQUENCE [LARGE SCALE GENOMIC DNA]</scope>
    <source>
        <strain evidence="3 4">NIES-4017</strain>
    </source>
</reference>
<dbReference type="Pfam" id="PF04484">
    <property type="entry name" value="QWRF"/>
    <property type="match status" value="1"/>
</dbReference>
<proteinExistence type="inferred from homology"/>
<sequence length="708" mass="70139">MEAARMNAAEEMEASVTGSTAGASVRPGTTAKSNAIRPVSSKYMQAVAASGSAASNQRHEVSSRDSYPARSGASMGLGSVSATPAQGLHAGRSLNLTSSLRTQGAPSTRMSHGRESGVFGSSPGRGSILSAIDTAAQDSRKEALARYKQEKAARAGAAAVGAGSMGPPSAPSAAAAGAGAAAGSSQGPRVPALKLGVLRDAAAAQAQAAAVAGGEAGKGTSARASGGGAQVGGIGTVVNTGGASGAAPLSARALGQLAGSKPQVMGRSASGAVGVSGRSSNAAANAAKSPPVPRLSLVPSGGLRVAEQQLKTAMNLPLPKDEVWDAAQVALPADGAEEALVPAAARTPSSRITKSPLRGMPGAAVPWPGLGPSQPSSQQVPAQPQAQNQQQQSMPAPARSAQPLSARSAAPAAAAPPAAPAAVPAAPAAPAGHASRASSHAEASTSDTGGRSIENQIKMVRLQELQWRCLTAKLAAAARHRRDARQREIGAVSMLIADMMAQNTAGAAAIATKNAMKRTRDVLSTQLPLLEQWRNMQDAHGTASQEVLTALQNALTSLPLVNGAALGTGGGDASQAIPQLRRALATGLASLQSAEAALGSLLHGSSGGGSGGAAEARGASQQQGGVPAMAELLPQLHETLVEEVATLRCMLANLNQLATKMDEAACLRAHTTAALAARQAQAREEGEGAMDIDAVMDAALAALGLGVA</sequence>